<reference evidence="2 3" key="1">
    <citation type="submission" date="2018-03" db="EMBL/GenBank/DDBJ databases">
        <title>Genomic Encyclopedia of Archaeal and Bacterial Type Strains, Phase II (KMG-II): from individual species to whole genera.</title>
        <authorList>
            <person name="Goeker M."/>
        </authorList>
    </citation>
    <scope>NUCLEOTIDE SEQUENCE [LARGE SCALE GENOMIC DNA]</scope>
    <source>
        <strain evidence="2 3">DSM 18107</strain>
    </source>
</reference>
<organism evidence="2 3">
    <name type="scientific">Chitinophaga ginsengisoli</name>
    <dbReference type="NCBI Taxonomy" id="363837"/>
    <lineage>
        <taxon>Bacteria</taxon>
        <taxon>Pseudomonadati</taxon>
        <taxon>Bacteroidota</taxon>
        <taxon>Chitinophagia</taxon>
        <taxon>Chitinophagales</taxon>
        <taxon>Chitinophagaceae</taxon>
        <taxon>Chitinophaga</taxon>
    </lineage>
</organism>
<keyword evidence="3" id="KW-1185">Reference proteome</keyword>
<gene>
    <name evidence="2" type="ORF">CLV42_12099</name>
</gene>
<dbReference type="Gene3D" id="1.20.1290.10">
    <property type="entry name" value="AhpD-like"/>
    <property type="match status" value="1"/>
</dbReference>
<dbReference type="EMBL" id="PYGK01000020">
    <property type="protein sequence ID" value="PSL22837.1"/>
    <property type="molecule type" value="Genomic_DNA"/>
</dbReference>
<evidence type="ECO:0000259" key="1">
    <source>
        <dbReference type="Pfam" id="PF02627"/>
    </source>
</evidence>
<feature type="domain" description="Carboxymuconolactone decarboxylase-like" evidence="1">
    <location>
        <begin position="49"/>
        <end position="106"/>
    </location>
</feature>
<sequence>MKTFKVPTREEVSPANQVIFDTLKKKLGRVPNSYAFMASSENGLATYLALSNAKSSLTIQEKEVINLMVSAINGCHYCISAHTVVGKLNGFTDEQILEIRRGNISFDAKLDALAQFVKEVTNKKGNASQQAIDNLFAAGYTNESLVDILMIIAERTFSNYLNAIVKVPIDFPVAPEI</sequence>
<dbReference type="RefSeq" id="WP_106605803.1">
    <property type="nucleotide sequence ID" value="NZ_PYGK01000020.1"/>
</dbReference>
<protein>
    <submittedName>
        <fullName evidence="2">Putative peroxidase-related enzyme</fullName>
    </submittedName>
</protein>
<proteinExistence type="predicted"/>
<dbReference type="OrthoDB" id="9808310at2"/>
<evidence type="ECO:0000313" key="2">
    <source>
        <dbReference type="EMBL" id="PSL22837.1"/>
    </source>
</evidence>
<evidence type="ECO:0000313" key="3">
    <source>
        <dbReference type="Proteomes" id="UP000240978"/>
    </source>
</evidence>
<dbReference type="InterPro" id="IPR029032">
    <property type="entry name" value="AhpD-like"/>
</dbReference>
<dbReference type="AlphaFoldDB" id="A0A2P8FM78"/>
<dbReference type="Proteomes" id="UP000240978">
    <property type="component" value="Unassembled WGS sequence"/>
</dbReference>
<dbReference type="PANTHER" id="PTHR35446">
    <property type="entry name" value="SI:CH211-175M2.5"/>
    <property type="match status" value="1"/>
</dbReference>
<dbReference type="NCBIfam" id="TIGR00778">
    <property type="entry name" value="ahpD_dom"/>
    <property type="match status" value="1"/>
</dbReference>
<dbReference type="SUPFAM" id="SSF69118">
    <property type="entry name" value="AhpD-like"/>
    <property type="match status" value="1"/>
</dbReference>
<comment type="caution">
    <text evidence="2">The sequence shown here is derived from an EMBL/GenBank/DDBJ whole genome shotgun (WGS) entry which is preliminary data.</text>
</comment>
<dbReference type="InterPro" id="IPR003779">
    <property type="entry name" value="CMD-like"/>
</dbReference>
<accession>A0A2P8FM78</accession>
<dbReference type="InterPro" id="IPR004675">
    <property type="entry name" value="AhpD_core"/>
</dbReference>
<keyword evidence="2" id="KW-0560">Oxidoreductase</keyword>
<keyword evidence="2" id="KW-0575">Peroxidase</keyword>
<dbReference type="GO" id="GO:0051920">
    <property type="term" value="F:peroxiredoxin activity"/>
    <property type="evidence" value="ECO:0007669"/>
    <property type="project" value="InterPro"/>
</dbReference>
<name>A0A2P8FM78_9BACT</name>
<dbReference type="PANTHER" id="PTHR35446:SF3">
    <property type="entry name" value="CMD DOMAIN-CONTAINING PROTEIN"/>
    <property type="match status" value="1"/>
</dbReference>
<dbReference type="Pfam" id="PF02627">
    <property type="entry name" value="CMD"/>
    <property type="match status" value="1"/>
</dbReference>